<dbReference type="HOGENOM" id="CLU_3364679_0_0_10"/>
<dbReference type="Proteomes" id="UP000010796">
    <property type="component" value="Chromosome"/>
</dbReference>
<evidence type="ECO:0000313" key="1">
    <source>
        <dbReference type="EMBL" id="AGA80204.1"/>
    </source>
</evidence>
<accession>L0G1W1</accession>
<dbReference type="KEGG" id="evi:Echvi_3997"/>
<organism evidence="1 2">
    <name type="scientific">Echinicola vietnamensis (strain DSM 17526 / LMG 23754 / KMM 6221)</name>
    <dbReference type="NCBI Taxonomy" id="926556"/>
    <lineage>
        <taxon>Bacteria</taxon>
        <taxon>Pseudomonadati</taxon>
        <taxon>Bacteroidota</taxon>
        <taxon>Cytophagia</taxon>
        <taxon>Cytophagales</taxon>
        <taxon>Cyclobacteriaceae</taxon>
        <taxon>Echinicola</taxon>
    </lineage>
</organism>
<dbReference type="STRING" id="926556.Echvi_3997"/>
<sequence length="35" mass="4179">MGNQKKKLPVDITFIGLLKWFSYFDSWIGRYILVT</sequence>
<reference evidence="2" key="1">
    <citation type="submission" date="2012-02" db="EMBL/GenBank/DDBJ databases">
        <title>The complete genome of Echinicola vietnamensis DSM 17526.</title>
        <authorList>
            <person name="Lucas S."/>
            <person name="Copeland A."/>
            <person name="Lapidus A."/>
            <person name="Glavina del Rio T."/>
            <person name="Dalin E."/>
            <person name="Tice H."/>
            <person name="Bruce D."/>
            <person name="Goodwin L."/>
            <person name="Pitluck S."/>
            <person name="Peters L."/>
            <person name="Ovchinnikova G."/>
            <person name="Teshima H."/>
            <person name="Kyrpides N."/>
            <person name="Mavromatis K."/>
            <person name="Ivanova N."/>
            <person name="Brettin T."/>
            <person name="Detter J.C."/>
            <person name="Han C."/>
            <person name="Larimer F."/>
            <person name="Land M."/>
            <person name="Hauser L."/>
            <person name="Markowitz V."/>
            <person name="Cheng J.-F."/>
            <person name="Hugenholtz P."/>
            <person name="Woyke T."/>
            <person name="Wu D."/>
            <person name="Brambilla E."/>
            <person name="Klenk H.-P."/>
            <person name="Eisen J.A."/>
        </authorList>
    </citation>
    <scope>NUCLEOTIDE SEQUENCE [LARGE SCALE GENOMIC DNA]</scope>
    <source>
        <strain evidence="2">DSM 17526 / LMG 23754 / KMM 6221</strain>
    </source>
</reference>
<gene>
    <name evidence="1" type="ordered locus">Echvi_3997</name>
</gene>
<dbReference type="AlphaFoldDB" id="L0G1W1"/>
<proteinExistence type="predicted"/>
<name>L0G1W1_ECHVK</name>
<evidence type="ECO:0000313" key="2">
    <source>
        <dbReference type="Proteomes" id="UP000010796"/>
    </source>
</evidence>
<protein>
    <submittedName>
        <fullName evidence="1">Uncharacterized protein</fullName>
    </submittedName>
</protein>
<keyword evidence="2" id="KW-1185">Reference proteome</keyword>
<dbReference type="EMBL" id="CP003346">
    <property type="protein sequence ID" value="AGA80204.1"/>
    <property type="molecule type" value="Genomic_DNA"/>
</dbReference>